<protein>
    <submittedName>
        <fullName evidence="1">DUF1292 domain-containing protein</fullName>
    </submittedName>
</protein>
<name>A0AAP2RG95_9FIRM</name>
<evidence type="ECO:0000313" key="1">
    <source>
        <dbReference type="EMBL" id="MCD2491422.1"/>
    </source>
</evidence>
<accession>A0AAP2RG95</accession>
<dbReference type="Proteomes" id="UP001299265">
    <property type="component" value="Unassembled WGS sequence"/>
</dbReference>
<gene>
    <name evidence="1" type="ORF">LQE92_02110</name>
</gene>
<dbReference type="Pfam" id="PF06949">
    <property type="entry name" value="DUF1292"/>
    <property type="match status" value="1"/>
</dbReference>
<sequence length="85" mass="9745">MEEMVVLTSEDGEKLPCYVLEETRVAGCDYVLVTDSEEGDGECYILKDVSKPEETEALYEIVEDDKEQQYLAKIFNELLEDVDIE</sequence>
<dbReference type="InterPro" id="IPR009711">
    <property type="entry name" value="UPF0473"/>
</dbReference>
<proteinExistence type="predicted"/>
<dbReference type="RefSeq" id="WP_231061356.1">
    <property type="nucleotide sequence ID" value="NZ_JAJNOR010000001.1"/>
</dbReference>
<comment type="caution">
    <text evidence="1">The sequence shown here is derived from an EMBL/GenBank/DDBJ whole genome shotgun (WGS) entry which is preliminary data.</text>
</comment>
<organism evidence="1 2">
    <name type="scientific">Lientehia hominis</name>
    <dbReference type="NCBI Taxonomy" id="2897778"/>
    <lineage>
        <taxon>Bacteria</taxon>
        <taxon>Bacillati</taxon>
        <taxon>Bacillota</taxon>
        <taxon>Clostridia</taxon>
        <taxon>Lachnospirales</taxon>
        <taxon>Lachnospiraceae</taxon>
        <taxon>Lientehia</taxon>
    </lineage>
</organism>
<reference evidence="1 2" key="1">
    <citation type="submission" date="2021-11" db="EMBL/GenBank/DDBJ databases">
        <title>Lacrimispora sp. nov. NSJ-141 isolated from human feces.</title>
        <authorList>
            <person name="Abdugheni R."/>
        </authorList>
    </citation>
    <scope>NUCLEOTIDE SEQUENCE [LARGE SCALE GENOMIC DNA]</scope>
    <source>
        <strain evidence="1 2">NSJ-141</strain>
    </source>
</reference>
<keyword evidence="2" id="KW-1185">Reference proteome</keyword>
<evidence type="ECO:0000313" key="2">
    <source>
        <dbReference type="Proteomes" id="UP001299265"/>
    </source>
</evidence>
<dbReference type="AlphaFoldDB" id="A0AAP2RG95"/>
<dbReference type="EMBL" id="JAJNOR010000001">
    <property type="protein sequence ID" value="MCD2491422.1"/>
    <property type="molecule type" value="Genomic_DNA"/>
</dbReference>